<dbReference type="InterPro" id="IPR006638">
    <property type="entry name" value="Elp3/MiaA/NifB-like_rSAM"/>
</dbReference>
<keyword evidence="2" id="KW-0479">Metal-binding</keyword>
<comment type="cofactor">
    <cofactor evidence="5">
        <name>[4Fe-4S] cluster</name>
        <dbReference type="ChEBI" id="CHEBI:49883"/>
    </cofactor>
    <text evidence="5">Binds 1 [4Fe-4S] cluster. The cluster is coordinated with 3 cysteines and an exchangeable S-adenosyl-L-methionine.</text>
</comment>
<keyword evidence="9" id="KW-1185">Reference proteome</keyword>
<dbReference type="SFLD" id="SFLDF00348">
    <property type="entry name" value="FeFe_hydrogenase_maturase_(Hyd"/>
    <property type="match status" value="1"/>
</dbReference>
<dbReference type="InterPro" id="IPR024021">
    <property type="entry name" value="FeFe-hyd_HydE_rSAM"/>
</dbReference>
<feature type="binding site" evidence="5">
    <location>
        <position position="72"/>
    </location>
    <ligand>
        <name>[4Fe-4S] cluster</name>
        <dbReference type="ChEBI" id="CHEBI:49883"/>
        <note>4Fe-4S-S-AdoMet</note>
    </ligand>
</feature>
<dbReference type="OrthoDB" id="9786826at2"/>
<dbReference type="PROSITE" id="PS51918">
    <property type="entry name" value="RADICAL_SAM"/>
    <property type="match status" value="1"/>
</dbReference>
<name>A0A0R1GZP8_9LACO</name>
<evidence type="ECO:0000256" key="2">
    <source>
        <dbReference type="ARBA" id="ARBA00022723"/>
    </source>
</evidence>
<feature type="binding site" evidence="5">
    <location>
        <position position="69"/>
    </location>
    <ligand>
        <name>[4Fe-4S] cluster</name>
        <dbReference type="ChEBI" id="CHEBI:49883"/>
        <note>4Fe-4S-S-AdoMet</note>
    </ligand>
</feature>
<protein>
    <recommendedName>
        <fullName evidence="7">Radical SAM core domain-containing protein</fullName>
    </recommendedName>
</protein>
<gene>
    <name evidence="8" type="ORF">FC07_GL002239</name>
</gene>
<dbReference type="InterPro" id="IPR034422">
    <property type="entry name" value="HydE/PylB-like"/>
</dbReference>
<evidence type="ECO:0000256" key="5">
    <source>
        <dbReference type="PIRSR" id="PIRSR004762-1"/>
    </source>
</evidence>
<dbReference type="SMART" id="SM00729">
    <property type="entry name" value="Elp3"/>
    <property type="match status" value="1"/>
</dbReference>
<feature type="binding site" evidence="6">
    <location>
        <position position="185"/>
    </location>
    <ligand>
        <name>S-adenosyl-L-methionine</name>
        <dbReference type="ChEBI" id="CHEBI:59789"/>
    </ligand>
</feature>
<keyword evidence="1 5" id="KW-0949">S-adenosyl-L-methionine</keyword>
<dbReference type="InterPro" id="IPR007197">
    <property type="entry name" value="rSAM"/>
</dbReference>
<keyword evidence="5" id="KW-0004">4Fe-4S</keyword>
<dbReference type="EMBL" id="AZDA01000034">
    <property type="protein sequence ID" value="KRK39837.1"/>
    <property type="molecule type" value="Genomic_DNA"/>
</dbReference>
<dbReference type="PANTHER" id="PTHR43726:SF1">
    <property type="entry name" value="BIOTIN SYNTHASE"/>
    <property type="match status" value="1"/>
</dbReference>
<feature type="binding site" evidence="6">
    <location>
        <position position="140"/>
    </location>
    <ligand>
        <name>(3R)-3-methyl-D-ornithine</name>
        <dbReference type="ChEBI" id="CHEBI:64642"/>
    </ligand>
</feature>
<reference evidence="8 9" key="1">
    <citation type="journal article" date="2015" name="Genome Announc.">
        <title>Expanding the biotechnology potential of lactobacilli through comparative genomics of 213 strains and associated genera.</title>
        <authorList>
            <person name="Sun Z."/>
            <person name="Harris H.M."/>
            <person name="McCann A."/>
            <person name="Guo C."/>
            <person name="Argimon S."/>
            <person name="Zhang W."/>
            <person name="Yang X."/>
            <person name="Jeffery I.B."/>
            <person name="Cooney J.C."/>
            <person name="Kagawa T.F."/>
            <person name="Liu W."/>
            <person name="Song Y."/>
            <person name="Salvetti E."/>
            <person name="Wrobel A."/>
            <person name="Rasinkangas P."/>
            <person name="Parkhill J."/>
            <person name="Rea M.C."/>
            <person name="O'Sullivan O."/>
            <person name="Ritari J."/>
            <person name="Douillard F.P."/>
            <person name="Paul Ross R."/>
            <person name="Yang R."/>
            <person name="Briner A.E."/>
            <person name="Felis G.E."/>
            <person name="de Vos W.M."/>
            <person name="Barrangou R."/>
            <person name="Klaenhammer T.R."/>
            <person name="Caufield P.W."/>
            <person name="Cui Y."/>
            <person name="Zhang H."/>
            <person name="O'Toole P.W."/>
        </authorList>
    </citation>
    <scope>NUCLEOTIDE SEQUENCE [LARGE SCALE GENOMIC DNA]</scope>
    <source>
        <strain evidence="8 9">DSM 20003</strain>
    </source>
</reference>
<dbReference type="GO" id="GO:0051539">
    <property type="term" value="F:4 iron, 4 sulfur cluster binding"/>
    <property type="evidence" value="ECO:0007669"/>
    <property type="project" value="UniProtKB-KW"/>
</dbReference>
<keyword evidence="3 5" id="KW-0408">Iron</keyword>
<evidence type="ECO:0000313" key="8">
    <source>
        <dbReference type="EMBL" id="KRK39837.1"/>
    </source>
</evidence>
<dbReference type="SUPFAM" id="SSF102114">
    <property type="entry name" value="Radical SAM enzymes"/>
    <property type="match status" value="1"/>
</dbReference>
<evidence type="ECO:0000259" key="7">
    <source>
        <dbReference type="PROSITE" id="PS51918"/>
    </source>
</evidence>
<feature type="binding site" evidence="6">
    <location>
        <position position="165"/>
    </location>
    <ligand>
        <name>S-adenosyl-L-methionine</name>
        <dbReference type="ChEBI" id="CHEBI:59789"/>
    </ligand>
</feature>
<dbReference type="GO" id="GO:0046872">
    <property type="term" value="F:metal ion binding"/>
    <property type="evidence" value="ECO:0007669"/>
    <property type="project" value="UniProtKB-KW"/>
</dbReference>
<dbReference type="SFLD" id="SFLDG01280">
    <property type="entry name" value="HydE/PylB-like"/>
    <property type="match status" value="1"/>
</dbReference>
<feature type="binding site" evidence="6">
    <location>
        <position position="236"/>
    </location>
    <ligand>
        <name>S-adenosyl-L-methionine</name>
        <dbReference type="ChEBI" id="CHEBI:59789"/>
    </ligand>
</feature>
<evidence type="ECO:0000256" key="4">
    <source>
        <dbReference type="ARBA" id="ARBA00023014"/>
    </source>
</evidence>
<dbReference type="PIRSF" id="PIRSF004762">
    <property type="entry name" value="CHP00423"/>
    <property type="match status" value="1"/>
</dbReference>
<organism evidence="8 9">
    <name type="scientific">Loigolactobacillus bifermentans DSM 20003</name>
    <dbReference type="NCBI Taxonomy" id="1423726"/>
    <lineage>
        <taxon>Bacteria</taxon>
        <taxon>Bacillati</taxon>
        <taxon>Bacillota</taxon>
        <taxon>Bacilli</taxon>
        <taxon>Lactobacillales</taxon>
        <taxon>Lactobacillaceae</taxon>
        <taxon>Loigolactobacillus</taxon>
    </lineage>
</organism>
<dbReference type="Gene3D" id="3.20.20.70">
    <property type="entry name" value="Aldolase class I"/>
    <property type="match status" value="1"/>
</dbReference>
<sequence>MVSNQALIDLLNTQHELTQAQWVQLIATFDREDMAYATAIAHQLTIDKFGKNIFFRGIVEFTNYCRNDCRYCGIRHSNHQLQRYRLSKEDILACCADGYAHGFRTFVLQGGEDPYFTTERFTDIIATIRQQYPECAITLSIGETTREAYQAFFDAGANRYLLRHETADPRLYRRWHPPRQRFEHRMKCLQELKEIGYQTGCGFMVGAPFQTPEVLAEDMAYITAFKPEMLGIGPFLPHSQTPFRDYPAGNETLTLFMLSLCRILQPDVLLPATTALGTVQGNGRQLGVLAGCNVVMPNLSPFSVRKQYLLYDNKAGIKDDAASGIKKLTDQMNQIGYNVISSRGDYQPNTEKKDEHA</sequence>
<dbReference type="AlphaFoldDB" id="A0A0R1GZP8"/>
<evidence type="ECO:0000256" key="3">
    <source>
        <dbReference type="ARBA" id="ARBA00023004"/>
    </source>
</evidence>
<comment type="caution">
    <text evidence="8">The sequence shown here is derived from an EMBL/GenBank/DDBJ whole genome shotgun (WGS) entry which is preliminary data.</text>
</comment>
<dbReference type="SFLD" id="SFLDG01082">
    <property type="entry name" value="B12-binding_domain_containing"/>
    <property type="match status" value="1"/>
</dbReference>
<dbReference type="InterPro" id="IPR013785">
    <property type="entry name" value="Aldolase_TIM"/>
</dbReference>
<dbReference type="InterPro" id="IPR058240">
    <property type="entry name" value="rSAM_sf"/>
</dbReference>
<dbReference type="CDD" id="cd01335">
    <property type="entry name" value="Radical_SAM"/>
    <property type="match status" value="1"/>
</dbReference>
<dbReference type="Proteomes" id="UP000051461">
    <property type="component" value="Unassembled WGS sequence"/>
</dbReference>
<keyword evidence="4 5" id="KW-0411">Iron-sulfur</keyword>
<feature type="domain" description="Radical SAM core" evidence="7">
    <location>
        <begin position="51"/>
        <end position="273"/>
    </location>
</feature>
<dbReference type="GO" id="GO:0016740">
    <property type="term" value="F:transferase activity"/>
    <property type="evidence" value="ECO:0007669"/>
    <property type="project" value="TreeGrafter"/>
</dbReference>
<dbReference type="SFLD" id="SFLDS00029">
    <property type="entry name" value="Radical_SAM"/>
    <property type="match status" value="1"/>
</dbReference>
<evidence type="ECO:0000256" key="1">
    <source>
        <dbReference type="ARBA" id="ARBA00022691"/>
    </source>
</evidence>
<accession>A0A0R1GZP8</accession>
<dbReference type="SFLD" id="SFLDG01060">
    <property type="entry name" value="BATS_domain_containing"/>
    <property type="match status" value="1"/>
</dbReference>
<dbReference type="PANTHER" id="PTHR43726">
    <property type="entry name" value="3-METHYLORNITHINE SYNTHASE"/>
    <property type="match status" value="1"/>
</dbReference>
<feature type="binding site" evidence="5">
    <location>
        <position position="65"/>
    </location>
    <ligand>
        <name>[4Fe-4S] cluster</name>
        <dbReference type="ChEBI" id="CHEBI:49883"/>
        <note>4Fe-4S-S-AdoMet</note>
    </ligand>
</feature>
<dbReference type="STRING" id="1423726.FC07_GL002239"/>
<dbReference type="RefSeq" id="WP_057904102.1">
    <property type="nucleotide sequence ID" value="NZ_AZDA01000034.1"/>
</dbReference>
<dbReference type="PATRIC" id="fig|1423726.3.peg.2325"/>
<evidence type="ECO:0000313" key="9">
    <source>
        <dbReference type="Proteomes" id="UP000051461"/>
    </source>
</evidence>
<proteinExistence type="predicted"/>
<dbReference type="Pfam" id="PF04055">
    <property type="entry name" value="Radical_SAM"/>
    <property type="match status" value="1"/>
</dbReference>
<evidence type="ECO:0000256" key="6">
    <source>
        <dbReference type="PIRSR" id="PIRSR004762-2"/>
    </source>
</evidence>
<dbReference type="NCBIfam" id="TIGR03956">
    <property type="entry name" value="rSAM_HydE"/>
    <property type="match status" value="1"/>
</dbReference>